<dbReference type="Proteomes" id="UP000746535">
    <property type="component" value="Unassembled WGS sequence"/>
</dbReference>
<comment type="caution">
    <text evidence="4">The sequence shown here is derived from an EMBL/GenBank/DDBJ whole genome shotgun (WGS) entry which is preliminary data.</text>
</comment>
<keyword evidence="5" id="KW-1185">Reference proteome</keyword>
<feature type="domain" description="Dermonecrotic toxin N-terminal" evidence="3">
    <location>
        <begin position="386"/>
        <end position="620"/>
    </location>
</feature>
<keyword evidence="1" id="KW-0175">Coiled coil</keyword>
<feature type="region of interest" description="Disordered" evidence="2">
    <location>
        <begin position="1259"/>
        <end position="1307"/>
    </location>
</feature>
<accession>A0ABX0YID6</accession>
<dbReference type="RefSeq" id="WP_168084304.1">
    <property type="nucleotide sequence ID" value="NZ_JAAVJI010000006.1"/>
</dbReference>
<proteinExistence type="predicted"/>
<evidence type="ECO:0000313" key="5">
    <source>
        <dbReference type="Proteomes" id="UP000746535"/>
    </source>
</evidence>
<feature type="compositionally biased region" description="Basic residues" evidence="2">
    <location>
        <begin position="1272"/>
        <end position="1285"/>
    </location>
</feature>
<dbReference type="EMBL" id="JAAVJI010000006">
    <property type="protein sequence ID" value="NJP01733.1"/>
    <property type="molecule type" value="Genomic_DNA"/>
</dbReference>
<evidence type="ECO:0000313" key="4">
    <source>
        <dbReference type="EMBL" id="NJP01733.1"/>
    </source>
</evidence>
<reference evidence="4 5" key="1">
    <citation type="submission" date="2020-03" db="EMBL/GenBank/DDBJ databases">
        <authorList>
            <person name="Wang L."/>
            <person name="He N."/>
            <person name="Li Y."/>
            <person name="Fang Y."/>
            <person name="Zhang F."/>
        </authorList>
    </citation>
    <scope>NUCLEOTIDE SEQUENCE [LARGE SCALE GENOMIC DNA]</scope>
    <source>
        <strain evidence="5">hsmgli-8</strain>
    </source>
</reference>
<evidence type="ECO:0000256" key="2">
    <source>
        <dbReference type="SAM" id="MobiDB-lite"/>
    </source>
</evidence>
<name>A0ABX0YID6_9PSED</name>
<protein>
    <recommendedName>
        <fullName evidence="3">Dermonecrotic toxin N-terminal domain-containing protein</fullName>
    </recommendedName>
</protein>
<gene>
    <name evidence="4" type="ORF">HBH25_12840</name>
</gene>
<feature type="coiled-coil region" evidence="1">
    <location>
        <begin position="972"/>
        <end position="999"/>
    </location>
</feature>
<dbReference type="InterPro" id="IPR046673">
    <property type="entry name" value="ToxA_N"/>
</dbReference>
<dbReference type="Pfam" id="PF20178">
    <property type="entry name" value="ToxA_N"/>
    <property type="match status" value="1"/>
</dbReference>
<feature type="compositionally biased region" description="Polar residues" evidence="2">
    <location>
        <begin position="1287"/>
        <end position="1298"/>
    </location>
</feature>
<sequence length="1591" mass="176077">MTPPVSLINAIGHFSPLAGKAAKRFAGQPTLFQVACDLVAKALKRLDPNHAVKPWDVAMGWPAEATTAGEDFYMLLPDLLIDLYVRSTGLTVVPHYQRLLKREHGQWVPLALDVSRLAQELDALMPSLADAFKQALLAFWSEAGSDGKTHWAWMSDYLHEAFVRAIEEARQANALGPLAYQAAVTVGGHRQSWTVTQTRPVRTFGAYLVQLERNGLALPYDARLDPHLVITLNGLKMPQPYLTFSVNTGVRYFDSSTAMLDAFKAKLHEDEVFENVNVQLVSIQGDVFDALARMWLQTQLIQVTGITAWVRRLPDVLAAERLKMITEALTSSFELDARIQASEVHALQQALPEWLQRAPAADRWHFAGALARVALAQSRGVQGWFLDGVPTLECFALNQLREAAAALHPEAPVLDPDNIVATLETVNVDLIAITGGPSNPQFHEQPVSVVDLMIDNLATHSAGRLKVVPKAGTTLPPWLDGDALKALVRHADVGRTYPQLLQETLLNGPQATEREALFAAQVVRQLPLLAWELLMRGEAGIDRLGYRLVDVGLGGTPSNDDFRLMRLGVTAGPAYGTDEIAATYVFVDQNNPGNACVLYRPLHEQPLRQFLSLDALWEEVMAPGVLQDEIVSWMTESGRTRYSHGGLRQPRVTRFGQGDEYSPLSTPGPARPVLTPLQTPLLHTLYREIVSALIHKAEQRSVSNQEDNWLALGKLAWTLFNSVLPIVSGPLATAGWLIQLSEQFATFLQANEQPGRSAIEARNDLLFTVIILLMSEAVHWPINEPRPLPEEPGKPDEAGGQVRAVPAEHTLPESASKPSKVTSAPHALTAVLAAHPVDDTGAIGRSEGLDLSWSSATLALSTQQQAALVKLRAKPPLINLSPIPHGPTRGLYLNDNRLLLEWQGHFYAVEVAGQAFRITGPKGEPGPFIRRDEAGRWQLDLRLRLKGGGPNRRIEARRQENARIRLQGEQQFQQVLRRFEQLRERVNQIVDQLDQAQAANEPLLPLREVYDKELQEGYEACAQEVSAYQRLNESTPLIDFAEHTCLLLSRLLTVSKAITDNLSLMTAEFVEGSRYAAAAGQELVALINADPKGWATFIDRFDSLAQHAIKYSQAHEEVIRQLEKYPGLGRRTLEDVKDAVPLVQSVTDLRASLTYCHVSFIVDGLSDSPMLAEQTEDALEPLMVHATSHAGALDDSSLEPTQVIGVLDTAISHYQRVEDALQRFEQILPTYYQGSVAKLKVVTLALREDAEKQMSALVRETASEPLPTASRSNRRPKSKAVKARKQGNGSKRPTPGSSQAQEQPAQPPALEDLQVIQTTQGETVFARVEAQADAGVKTATVTSGGRVVARWQEDAQTGLWKKQPDTEPRRPAAKASLNRLIRNADAALAQAEQDSQRLRQWKQRTKVPADIEDLYHGHAKRLVQLAEQIEEGLTASNLTDTLTEDGSAELKARQLREQAQQLKTLGTQARIDVSKSLMPTEGRVKFLKDAGEVTIHRVGERTPLGRGGRRDYVQEYEIRDSQHVLWYAHFHYDTAEAPPERYTAAHLKTVTQRFDGYQKQLQQARNDQEVVSIYRSQITPALASQLFLSLP</sequence>
<evidence type="ECO:0000256" key="1">
    <source>
        <dbReference type="SAM" id="Coils"/>
    </source>
</evidence>
<feature type="coiled-coil region" evidence="1">
    <location>
        <begin position="1374"/>
        <end position="1404"/>
    </location>
</feature>
<evidence type="ECO:0000259" key="3">
    <source>
        <dbReference type="Pfam" id="PF20178"/>
    </source>
</evidence>
<organism evidence="4 5">
    <name type="scientific">Pseudomonas quercus</name>
    <dbReference type="NCBI Taxonomy" id="2722792"/>
    <lineage>
        <taxon>Bacteria</taxon>
        <taxon>Pseudomonadati</taxon>
        <taxon>Pseudomonadota</taxon>
        <taxon>Gammaproteobacteria</taxon>
        <taxon>Pseudomonadales</taxon>
        <taxon>Pseudomonadaceae</taxon>
        <taxon>Pseudomonas</taxon>
    </lineage>
</organism>